<dbReference type="OrthoDB" id="5240362at2"/>
<evidence type="ECO:0000256" key="15">
    <source>
        <dbReference type="SAM" id="SignalP"/>
    </source>
</evidence>
<evidence type="ECO:0000256" key="9">
    <source>
        <dbReference type="ARBA" id="ARBA00023049"/>
    </source>
</evidence>
<organism evidence="17 18">
    <name type="scientific">Actinomadura spongiicola</name>
    <dbReference type="NCBI Taxonomy" id="2303421"/>
    <lineage>
        <taxon>Bacteria</taxon>
        <taxon>Bacillati</taxon>
        <taxon>Actinomycetota</taxon>
        <taxon>Actinomycetes</taxon>
        <taxon>Streptosporangiales</taxon>
        <taxon>Thermomonosporaceae</taxon>
        <taxon>Actinomadura</taxon>
    </lineage>
</organism>
<dbReference type="PROSITE" id="PS52035">
    <property type="entry name" value="PEPTIDASE_M14"/>
    <property type="match status" value="1"/>
</dbReference>
<dbReference type="EMBL" id="QVNQ01000007">
    <property type="protein sequence ID" value="RFS82999.1"/>
    <property type="molecule type" value="Genomic_DNA"/>
</dbReference>
<proteinExistence type="inferred from homology"/>
<comment type="function">
    <text evidence="11">Carboxypeptidase that possesses the specificities of both mammalian Cpase A and B. Thus shows broad substrate specificity, being able to cleave Cbz-Gly-Leu, Cbz-Gly-Val, Cbz-Gly-Phe, Cbz-Gly-Lys and Bz-Gly-Arg in vitro.</text>
</comment>
<dbReference type="PRINTS" id="PR00765">
    <property type="entry name" value="CRBOXYPTASEA"/>
</dbReference>
<dbReference type="GO" id="GO:0005615">
    <property type="term" value="C:extracellular space"/>
    <property type="evidence" value="ECO:0007669"/>
    <property type="project" value="TreeGrafter"/>
</dbReference>
<comment type="catalytic activity">
    <reaction evidence="10">
        <text>Releases a C-terminal residue, which may be hydrophobic or positively charged.</text>
        <dbReference type="EC" id="3.4.17.18"/>
    </reaction>
</comment>
<keyword evidence="5" id="KW-0479">Metal-binding</keyword>
<dbReference type="Gene3D" id="3.40.630.10">
    <property type="entry name" value="Zn peptidases"/>
    <property type="match status" value="1"/>
</dbReference>
<evidence type="ECO:0000256" key="14">
    <source>
        <dbReference type="PROSITE-ProRule" id="PRU01379"/>
    </source>
</evidence>
<keyword evidence="9" id="KW-0482">Metalloprotease</keyword>
<evidence type="ECO:0000256" key="12">
    <source>
        <dbReference type="ARBA" id="ARBA00066554"/>
    </source>
</evidence>
<dbReference type="SMART" id="SM00631">
    <property type="entry name" value="Zn_pept"/>
    <property type="match status" value="1"/>
</dbReference>
<keyword evidence="7" id="KW-0378">Hydrolase</keyword>
<keyword evidence="3 17" id="KW-0121">Carboxypeptidase</keyword>
<keyword evidence="8" id="KW-0862">Zinc</keyword>
<dbReference type="PANTHER" id="PTHR11705:SF143">
    <property type="entry name" value="SLL0236 PROTEIN"/>
    <property type="match status" value="1"/>
</dbReference>
<dbReference type="InterPro" id="IPR033810">
    <property type="entry name" value="Carboxypeptidase_T"/>
</dbReference>
<protein>
    <recommendedName>
        <fullName evidence="13">Zinc carboxypeptidase</fullName>
        <ecNumber evidence="12">3.4.17.18</ecNumber>
    </recommendedName>
</protein>
<keyword evidence="6 15" id="KW-0732">Signal</keyword>
<dbReference type="EC" id="3.4.17.18" evidence="12"/>
<dbReference type="InterPro" id="IPR000834">
    <property type="entry name" value="Peptidase_M14"/>
</dbReference>
<evidence type="ECO:0000256" key="6">
    <source>
        <dbReference type="ARBA" id="ARBA00022729"/>
    </source>
</evidence>
<keyword evidence="4" id="KW-0645">Protease</keyword>
<feature type="chain" id="PRO_5016746221" description="Zinc carboxypeptidase" evidence="15">
    <location>
        <begin position="28"/>
        <end position="425"/>
    </location>
</feature>
<evidence type="ECO:0000256" key="1">
    <source>
        <dbReference type="ARBA" id="ARBA00001947"/>
    </source>
</evidence>
<evidence type="ECO:0000256" key="2">
    <source>
        <dbReference type="ARBA" id="ARBA00005988"/>
    </source>
</evidence>
<evidence type="ECO:0000256" key="8">
    <source>
        <dbReference type="ARBA" id="ARBA00022833"/>
    </source>
</evidence>
<dbReference type="PROSITE" id="PS00132">
    <property type="entry name" value="CARBOXYPEPT_ZN_1"/>
    <property type="match status" value="1"/>
</dbReference>
<comment type="similarity">
    <text evidence="2 14">Belongs to the peptidase M14 family.</text>
</comment>
<dbReference type="PANTHER" id="PTHR11705">
    <property type="entry name" value="PROTEASE FAMILY M14 CARBOXYPEPTIDASE A,B"/>
    <property type="match status" value="1"/>
</dbReference>
<keyword evidence="18" id="KW-1185">Reference proteome</keyword>
<dbReference type="AlphaFoldDB" id="A0A372GCZ3"/>
<dbReference type="GO" id="GO:0006508">
    <property type="term" value="P:proteolysis"/>
    <property type="evidence" value="ECO:0007669"/>
    <property type="project" value="UniProtKB-KW"/>
</dbReference>
<accession>A0A372GCZ3</accession>
<gene>
    <name evidence="17" type="ORF">D0T12_22645</name>
</gene>
<dbReference type="InterPro" id="IPR057246">
    <property type="entry name" value="CARBOXYPEPT_ZN_1"/>
</dbReference>
<evidence type="ECO:0000313" key="18">
    <source>
        <dbReference type="Proteomes" id="UP000262882"/>
    </source>
</evidence>
<evidence type="ECO:0000256" key="5">
    <source>
        <dbReference type="ARBA" id="ARBA00022723"/>
    </source>
</evidence>
<comment type="cofactor">
    <cofactor evidence="1">
        <name>Zn(2+)</name>
        <dbReference type="ChEBI" id="CHEBI:29105"/>
    </cofactor>
</comment>
<dbReference type="SUPFAM" id="SSF53187">
    <property type="entry name" value="Zn-dependent exopeptidases"/>
    <property type="match status" value="1"/>
</dbReference>
<reference evidence="17 18" key="1">
    <citation type="submission" date="2018-08" db="EMBL/GenBank/DDBJ databases">
        <title>Actinomadura spongicola sp. nov., isolated from marine sponge Leucetta chagosensis.</title>
        <authorList>
            <person name="Li L."/>
            <person name="Lin H.W."/>
        </authorList>
    </citation>
    <scope>NUCLEOTIDE SEQUENCE [LARGE SCALE GENOMIC DNA]</scope>
    <source>
        <strain evidence="17 18">LHW52907</strain>
    </source>
</reference>
<evidence type="ECO:0000256" key="10">
    <source>
        <dbReference type="ARBA" id="ARBA00050859"/>
    </source>
</evidence>
<sequence length="425" mass="46719">MRTRTLKAALLAACLVGALLPAVPASATSASGSPATGAQAAPASAAKRYLVTGPDSARERSRVARTGAAIDRVRPDGALEVSAIPAEAAAIERLGFTLTPLGGFPRYRETAQSYHTHAETMAELDQVVAAYPQIAKKFSIGRSHEGRDIVGVKISDNVASDEDEPEVFYQANIHARERITNEQALYFIGVLTKEYGSTARITKLVNEREFWIIPILNPDGQIYDMTSDTQAGRMWRKNRQGVDLNRNYPYKWGCCGGSSGTPSSDTYRGPSAGSAPEVRAVTSFIRSRNIGGKQQIKMFLDIHSVANLVLWPMGYTYNDTVPGEFTADDESAHRTIGREVARHNRYTPQQSSDLYITDGSSNDWTWGDQRIFSYTFELGGGNFYPPPSQIESLTQVNREPLLLLAEYADCPYRAINKQDQYCKSL</sequence>
<evidence type="ECO:0000256" key="11">
    <source>
        <dbReference type="ARBA" id="ARBA00055464"/>
    </source>
</evidence>
<evidence type="ECO:0000256" key="13">
    <source>
        <dbReference type="ARBA" id="ARBA00074273"/>
    </source>
</evidence>
<dbReference type="Proteomes" id="UP000262882">
    <property type="component" value="Unassembled WGS sequence"/>
</dbReference>
<feature type="active site" description="Proton donor/acceptor" evidence="14">
    <location>
        <position position="377"/>
    </location>
</feature>
<evidence type="ECO:0000256" key="3">
    <source>
        <dbReference type="ARBA" id="ARBA00022645"/>
    </source>
</evidence>
<evidence type="ECO:0000313" key="17">
    <source>
        <dbReference type="EMBL" id="RFS82999.1"/>
    </source>
</evidence>
<dbReference type="CDD" id="cd03859">
    <property type="entry name" value="M14_CPT"/>
    <property type="match status" value="1"/>
</dbReference>
<evidence type="ECO:0000256" key="7">
    <source>
        <dbReference type="ARBA" id="ARBA00022801"/>
    </source>
</evidence>
<feature type="signal peptide" evidence="15">
    <location>
        <begin position="1"/>
        <end position="27"/>
    </location>
</feature>
<comment type="caution">
    <text evidence="17">The sequence shown here is derived from an EMBL/GenBank/DDBJ whole genome shotgun (WGS) entry which is preliminary data.</text>
</comment>
<evidence type="ECO:0000259" key="16">
    <source>
        <dbReference type="PROSITE" id="PS52035"/>
    </source>
</evidence>
<dbReference type="GO" id="GO:0008270">
    <property type="term" value="F:zinc ion binding"/>
    <property type="evidence" value="ECO:0007669"/>
    <property type="project" value="InterPro"/>
</dbReference>
<evidence type="ECO:0000256" key="4">
    <source>
        <dbReference type="ARBA" id="ARBA00022670"/>
    </source>
</evidence>
<name>A0A372GCZ3_9ACTN</name>
<dbReference type="GO" id="GO:0004181">
    <property type="term" value="F:metallocarboxypeptidase activity"/>
    <property type="evidence" value="ECO:0007669"/>
    <property type="project" value="InterPro"/>
</dbReference>
<dbReference type="Pfam" id="PF00246">
    <property type="entry name" value="Peptidase_M14"/>
    <property type="match status" value="1"/>
</dbReference>
<feature type="domain" description="Peptidase M14" evidence="16">
    <location>
        <begin position="113"/>
        <end position="408"/>
    </location>
</feature>
<dbReference type="RefSeq" id="WP_117401695.1">
    <property type="nucleotide sequence ID" value="NZ_QVNQ01000007.1"/>
</dbReference>
<dbReference type="FunFam" id="3.40.630.10:FF:000084">
    <property type="entry name" value="Carboxypeptidase B2"/>
    <property type="match status" value="1"/>
</dbReference>